<protein>
    <submittedName>
        <fullName evidence="1">Uncharacterized protein</fullName>
    </submittedName>
</protein>
<comment type="caution">
    <text evidence="1">The sequence shown here is derived from an EMBL/GenBank/DDBJ whole genome shotgun (WGS) entry which is preliminary data.</text>
</comment>
<evidence type="ECO:0000313" key="2">
    <source>
        <dbReference type="Proteomes" id="UP001239111"/>
    </source>
</evidence>
<name>A0ACC2N9I2_9HYME</name>
<evidence type="ECO:0000313" key="1">
    <source>
        <dbReference type="EMBL" id="KAJ8667346.1"/>
    </source>
</evidence>
<organism evidence="1 2">
    <name type="scientific">Eretmocerus hayati</name>
    <dbReference type="NCBI Taxonomy" id="131215"/>
    <lineage>
        <taxon>Eukaryota</taxon>
        <taxon>Metazoa</taxon>
        <taxon>Ecdysozoa</taxon>
        <taxon>Arthropoda</taxon>
        <taxon>Hexapoda</taxon>
        <taxon>Insecta</taxon>
        <taxon>Pterygota</taxon>
        <taxon>Neoptera</taxon>
        <taxon>Endopterygota</taxon>
        <taxon>Hymenoptera</taxon>
        <taxon>Apocrita</taxon>
        <taxon>Proctotrupomorpha</taxon>
        <taxon>Chalcidoidea</taxon>
        <taxon>Aphelinidae</taxon>
        <taxon>Aphelininae</taxon>
        <taxon>Eretmocerus</taxon>
    </lineage>
</organism>
<dbReference type="Proteomes" id="UP001239111">
    <property type="component" value="Chromosome 4"/>
</dbReference>
<proteinExistence type="predicted"/>
<accession>A0ACC2N9I2</accession>
<reference evidence="1" key="1">
    <citation type="submission" date="2023-04" db="EMBL/GenBank/DDBJ databases">
        <title>A chromosome-level genome assembly of the parasitoid wasp Eretmocerus hayati.</title>
        <authorList>
            <person name="Zhong Y."/>
            <person name="Liu S."/>
            <person name="Liu Y."/>
        </authorList>
    </citation>
    <scope>NUCLEOTIDE SEQUENCE</scope>
    <source>
        <strain evidence="1">ZJU_SS_LIU_2023</strain>
    </source>
</reference>
<sequence>MKPAGRNNSRYSKPNRDRNHLESPPRNELLYEDELKYFQIPVSHASGKNASAEHPPTDVLQDSVQRPSEAVTGQHRFVDSITEVINNAEACGQKQLVSMLRNFLVLQKDNVGAVESTVTEQSEGPYHPQDSQASSSYKCPSDSATVVPNIPVGVDVASASTIPSGGEMKSTDLQNSTKLGVSTQEALNIGTLQQLSHDHNVLNKDSSALIPNNDGQCAPVVHEAFPEINAESLDCGEDAETIFHSVEGKSSSSDYVTNLDNDQCLQFLQVPSIDDTMSIDKSSPENGMGLSNESLLIDADEVLKILNERDASLYDKVFIANESIESMASSYSISSQQQIEQTAFTSGSETQCQLPNDDQDRFSSLHIESKETFQELSTHVQDYLKNPPNFINEISIEDQNSCRSSTSVGNECYAGHAIQDNNLIISQPYEPSNNCNLTKIETSIFEDQESNKGSTSVSNECYAGHALQDSDFTMSQPCKIDDSNCSQIRIETSVVEDQKNNTSLVSVRNECYAGHELQDSNFRVSQPCEVNDSNCDQPKIETNIVEDPKNSMSSTSVGEECYALQDSDIKMSHSHEVSDVDCNQTRIETSVDENQKRSISSTSVTNECYARHASQDSDSKVSHPHEDNNDDCKLTNINSDDLCTLSETICIANDTTNSMSTSILSDNVSADSVCKDDSLLKVEVQRDRLKSLSPVLKQEQQKKLHMPADNRNHFESTNVGNRNRNSPEMPKSCTDENVIDKIHGLRWLKSPESSSDTDMGRKKLKKKNFTPVEQSSEEIEKGNQAPKPIKTEKIPPGPSQLPSNIEPLSVWSSTNAAHQLFPKPQTPPLAKMKEEEEYKLACAESISTYEKEIELRKMAGVFPQTRTMDSTCEDKNSKVLKDIPDHLRREPRQGDTNNNESLMESRSHQSVNPNDKRPVKGRGINDDQEYPSLPVKGNHASKNRSNFTKKNHTENSVNNATQVSIQKGPAQQSAPNTGSFPLDSYSDHKQPNSRPSSSNFHQKDSNDNRQAPQKSESKYIQDPEKNFDEHPYRNVDAHGNIKRNANDQNGSKYNNAENPGNHLRHVGMNNHNSKQLHHEHNETRNLNFPYADNASTNSKVRDYQKKDQRYQIHREEESGKEHQNLPSNGTGRYRNQNVSSIDDHTMNRNHTNNQNSQEYQPRSRNSSANFDLPYMNQNLTTKNNNSNRNQAYNSRENSQPYKNQDRHDYRGSDRNNRGNTNYTNNYDPTTEHLGKNQKSVTNRYPNSSQKSYESRSREHPNTNYNSNISSKCQTWTPETQHQNLNSFEENWDEDVDRPRSKKSEYKTQQVSNRDIQSANHLEHEIVESSNKGAQQLDQDQNNEAVNKEKLKPIPSKVPKVSAQNESEKSSKISSDCESSNTSKTNVSALGETKKSEGAEILFGDFNTVATPNRGIQTANDDCVPALPHYPPPGLYQHMAMSRTGPCNTPPILPGNSVMNMTPQNFETVQSPCGLEMNIGNSQPPGILPNTDMSNSQLINELSNTVEKLARELRIAQTALLAEKAKSSHSFYVANPSLHPLMMHQDVPPSNISEMSPTASETMSTKCSAPPNLLNMNQCFPNLTSHMSMDPAMMTRLHIQSLYMQQGNYHPAQAASHFPPNGMEYNINSMMMRTMQPQNNEIRKMRGSDEKCDQ</sequence>
<dbReference type="EMBL" id="CM056744">
    <property type="protein sequence ID" value="KAJ8667346.1"/>
    <property type="molecule type" value="Genomic_DNA"/>
</dbReference>
<keyword evidence="2" id="KW-1185">Reference proteome</keyword>
<gene>
    <name evidence="1" type="ORF">QAD02_009008</name>
</gene>